<organism evidence="2 3">
    <name type="scientific">Microdochium bolleyi</name>
    <dbReference type="NCBI Taxonomy" id="196109"/>
    <lineage>
        <taxon>Eukaryota</taxon>
        <taxon>Fungi</taxon>
        <taxon>Dikarya</taxon>
        <taxon>Ascomycota</taxon>
        <taxon>Pezizomycotina</taxon>
        <taxon>Sordariomycetes</taxon>
        <taxon>Xylariomycetidae</taxon>
        <taxon>Xylariales</taxon>
        <taxon>Microdochiaceae</taxon>
        <taxon>Microdochium</taxon>
    </lineage>
</organism>
<sequence>MSRMLFLEDAWSFSIPYHVLSLSRPDRKGGVGCNAQHDLATPINSHTRLGTTERQRAVRTGGQSHRQGSRRRRPPTCPLFTIRPWTSILLNEGSSTKVYRTYEFFLRQPPSMLTALLGCGEYPNDQPLVPASVVDFSYIAVFPLSSHFANLVRNLPRVKRLYVQLAPLEGSRAFLDDRREMSQIDPADLWMERDMCYGFVVRKMVAAANAAAAAAAAAEADVAHSGHDHDDDDDYAADWAGVTGVQFGDISSISANIGANNNRNWADLEVFESGDAAIDAEAWDMAVQALDHQSGSMKWWKVEEPGKIVRIKQ</sequence>
<feature type="region of interest" description="Disordered" evidence="1">
    <location>
        <begin position="42"/>
        <end position="75"/>
    </location>
</feature>
<proteinExistence type="predicted"/>
<dbReference type="AlphaFoldDB" id="A0A136IS25"/>
<reference evidence="2 3" key="1">
    <citation type="submission" date="2016-02" db="EMBL/GenBank/DDBJ databases">
        <title>Draft genome sequence of Microdochium bolleyi, a fungal endophyte of beachgrass.</title>
        <authorList>
            <consortium name="DOE Joint Genome Institute"/>
            <person name="David A.S."/>
            <person name="May G."/>
            <person name="Haridas S."/>
            <person name="Lim J."/>
            <person name="Wang M."/>
            <person name="Labutti K."/>
            <person name="Lipzen A."/>
            <person name="Barry K."/>
            <person name="Grigoriev I.V."/>
        </authorList>
    </citation>
    <scope>NUCLEOTIDE SEQUENCE [LARGE SCALE GENOMIC DNA]</scope>
    <source>
        <strain evidence="2 3">J235TASD1</strain>
    </source>
</reference>
<evidence type="ECO:0000313" key="2">
    <source>
        <dbReference type="EMBL" id="KXJ87740.1"/>
    </source>
</evidence>
<dbReference type="STRING" id="196109.A0A136IS25"/>
<dbReference type="EMBL" id="KQ964261">
    <property type="protein sequence ID" value="KXJ87740.1"/>
    <property type="molecule type" value="Genomic_DNA"/>
</dbReference>
<gene>
    <name evidence="2" type="ORF">Micbo1qcDRAFT_167315</name>
</gene>
<evidence type="ECO:0008006" key="4">
    <source>
        <dbReference type="Google" id="ProtNLM"/>
    </source>
</evidence>
<name>A0A136IS25_9PEZI</name>
<dbReference type="InParanoid" id="A0A136IS25"/>
<evidence type="ECO:0000256" key="1">
    <source>
        <dbReference type="SAM" id="MobiDB-lite"/>
    </source>
</evidence>
<keyword evidence="3" id="KW-1185">Reference proteome</keyword>
<dbReference type="OrthoDB" id="5296720at2759"/>
<evidence type="ECO:0000313" key="3">
    <source>
        <dbReference type="Proteomes" id="UP000070501"/>
    </source>
</evidence>
<protein>
    <recommendedName>
        <fullName evidence="4">F-box domain-containing protein</fullName>
    </recommendedName>
</protein>
<dbReference type="Proteomes" id="UP000070501">
    <property type="component" value="Unassembled WGS sequence"/>
</dbReference>
<accession>A0A136IS25</accession>